<feature type="transmembrane region" description="Helical" evidence="1">
    <location>
        <begin position="130"/>
        <end position="150"/>
    </location>
</feature>
<keyword evidence="1" id="KW-0812">Transmembrane</keyword>
<feature type="transmembrane region" description="Helical" evidence="1">
    <location>
        <begin position="18"/>
        <end position="36"/>
    </location>
</feature>
<feature type="transmembrane region" description="Helical" evidence="1">
    <location>
        <begin position="191"/>
        <end position="209"/>
    </location>
</feature>
<reference evidence="2 3" key="1">
    <citation type="submission" date="2020-08" db="EMBL/GenBank/DDBJ databases">
        <title>Genomic Encyclopedia of Type Strains, Phase IV (KMG-IV): sequencing the most valuable type-strain genomes for metagenomic binning, comparative biology and taxonomic classification.</title>
        <authorList>
            <person name="Goeker M."/>
        </authorList>
    </citation>
    <scope>NUCLEOTIDE SEQUENCE [LARGE SCALE GENOMIC DNA]</scope>
    <source>
        <strain evidence="2 3">DSM 12252</strain>
    </source>
</reference>
<organism evidence="2 3">
    <name type="scientific">Prosthecobacter vanneervenii</name>
    <dbReference type="NCBI Taxonomy" id="48466"/>
    <lineage>
        <taxon>Bacteria</taxon>
        <taxon>Pseudomonadati</taxon>
        <taxon>Verrucomicrobiota</taxon>
        <taxon>Verrucomicrobiia</taxon>
        <taxon>Verrucomicrobiales</taxon>
        <taxon>Verrucomicrobiaceae</taxon>
        <taxon>Prosthecobacter</taxon>
    </lineage>
</organism>
<keyword evidence="1" id="KW-0472">Membrane</keyword>
<feature type="transmembrane region" description="Helical" evidence="1">
    <location>
        <begin position="80"/>
        <end position="101"/>
    </location>
</feature>
<sequence>MTDNPPTSRTGLTRWTNLFSLLVIGIGISAIAGWIFDVSFLKRIVPGSIAMKFNAALMFLLAGLSLRGASSCRSHRCRRVAQFCTGLVILTASLTLVEHLFRQDLGIDNLLIAETAPATRKYIPGRMSSQTAVCFLFFGLSLLLSSGGWVGWRRTLSRALRICLTFITLANLAGHLFGFVFRVGISQITGMAVHTALAFLLLSAGLWCAMQESAPKKTLLFSDTTGGIMARRLLPAAILLPLLIGWLVISDLRPGLYDSPHGVAFFVVCAMFFFTALILATARQLHHLDVARREAVDARDHTIAELQQALDEVRTLQGLLPMCAWCKKIRDDQGYWDDVASYIARHTEASVSHGICPDCASTHFPTSKPA</sequence>
<evidence type="ECO:0000313" key="2">
    <source>
        <dbReference type="EMBL" id="MBB5034683.1"/>
    </source>
</evidence>
<feature type="transmembrane region" description="Helical" evidence="1">
    <location>
        <begin position="230"/>
        <end position="249"/>
    </location>
</feature>
<protein>
    <submittedName>
        <fullName evidence="2">Uncharacterized protein</fullName>
    </submittedName>
</protein>
<dbReference type="Proteomes" id="UP000590740">
    <property type="component" value="Unassembled WGS sequence"/>
</dbReference>
<comment type="caution">
    <text evidence="2">The sequence shown here is derived from an EMBL/GenBank/DDBJ whole genome shotgun (WGS) entry which is preliminary data.</text>
</comment>
<evidence type="ECO:0000313" key="3">
    <source>
        <dbReference type="Proteomes" id="UP000590740"/>
    </source>
</evidence>
<dbReference type="RefSeq" id="WP_184342733.1">
    <property type="nucleotide sequence ID" value="NZ_JACHIG010000011.1"/>
</dbReference>
<name>A0A7W8DLU1_9BACT</name>
<gene>
    <name evidence="2" type="ORF">HNQ65_004291</name>
</gene>
<dbReference type="AlphaFoldDB" id="A0A7W8DLU1"/>
<accession>A0A7W8DLU1</accession>
<feature type="transmembrane region" description="Helical" evidence="1">
    <location>
        <begin position="48"/>
        <end position="68"/>
    </location>
</feature>
<proteinExistence type="predicted"/>
<dbReference type="EMBL" id="JACHIG010000011">
    <property type="protein sequence ID" value="MBB5034683.1"/>
    <property type="molecule type" value="Genomic_DNA"/>
</dbReference>
<keyword evidence="3" id="KW-1185">Reference proteome</keyword>
<keyword evidence="1" id="KW-1133">Transmembrane helix</keyword>
<feature type="transmembrane region" description="Helical" evidence="1">
    <location>
        <begin position="162"/>
        <end position="185"/>
    </location>
</feature>
<evidence type="ECO:0000256" key="1">
    <source>
        <dbReference type="SAM" id="Phobius"/>
    </source>
</evidence>
<feature type="transmembrane region" description="Helical" evidence="1">
    <location>
        <begin position="261"/>
        <end position="282"/>
    </location>
</feature>